<name>A0A1D7MEM0_PAEPO</name>
<dbReference type="InterPro" id="IPR034660">
    <property type="entry name" value="DinB/YfiT-like"/>
</dbReference>
<dbReference type="AlphaFoldDB" id="A0A1D7MEM0"/>
<sequence>MDQIKYPIGQFQPKNNLSNDEIINLIKQIPELIKRLNTLLSGLEQYQLETPYRPNGWTVRQVIHHLADNDMNAYLRFKRGLTENNPLANTYREDLWGELIDYKKLPVENSLSLIEVLHHRFLVLLNELSIEDYKRTIQTEVLGIITLETAIQRFIWHNKHHASQIENLIRREKWKDI</sequence>
<dbReference type="EMBL" id="CP097770">
    <property type="protein sequence ID" value="URJ51001.1"/>
    <property type="molecule type" value="Genomic_DNA"/>
</dbReference>
<dbReference type="NCBIfam" id="NF009807">
    <property type="entry name" value="PRK13291.1"/>
    <property type="match status" value="1"/>
</dbReference>
<dbReference type="Gene3D" id="1.20.120.450">
    <property type="entry name" value="dinb family like domain"/>
    <property type="match status" value="1"/>
</dbReference>
<dbReference type="Proteomes" id="UP001055784">
    <property type="component" value="Chromosome"/>
</dbReference>
<keyword evidence="1" id="KW-0378">Hydrolase</keyword>
<dbReference type="Pfam" id="PF12867">
    <property type="entry name" value="DinB_2"/>
    <property type="match status" value="1"/>
</dbReference>
<dbReference type="GO" id="GO:0016787">
    <property type="term" value="F:hydrolase activity"/>
    <property type="evidence" value="ECO:0007669"/>
    <property type="project" value="UniProtKB-KW"/>
</dbReference>
<reference evidence="1" key="1">
    <citation type="submission" date="2022-11" db="EMBL/GenBank/DDBJ databases">
        <authorList>
            <person name="Vasilchenko N.G."/>
            <person name="Prazdnova E.V."/>
            <person name="Gorovtsov A.V."/>
            <person name="Chistyakov V.A."/>
            <person name="Pak M.L."/>
        </authorList>
    </citation>
    <scope>NUCLEOTIDE SEQUENCE</scope>
    <source>
        <strain evidence="1">R 4.5</strain>
    </source>
</reference>
<gene>
    <name evidence="1" type="ORF">MF626_000390</name>
</gene>
<organism evidence="1 2">
    <name type="scientific">Paenibacillus polymyxa</name>
    <name type="common">Bacillus polymyxa</name>
    <dbReference type="NCBI Taxonomy" id="1406"/>
    <lineage>
        <taxon>Bacteria</taxon>
        <taxon>Bacillati</taxon>
        <taxon>Bacillota</taxon>
        <taxon>Bacilli</taxon>
        <taxon>Bacillales</taxon>
        <taxon>Paenibacillaceae</taxon>
        <taxon>Paenibacillus</taxon>
    </lineage>
</organism>
<proteinExistence type="predicted"/>
<accession>A0A1D7MEM0</accession>
<dbReference type="RefSeq" id="WP_061829669.1">
    <property type="nucleotide sequence ID" value="NZ_CP015423.1"/>
</dbReference>
<dbReference type="InterPro" id="IPR024775">
    <property type="entry name" value="DinB-like"/>
</dbReference>
<evidence type="ECO:0000313" key="2">
    <source>
        <dbReference type="Proteomes" id="UP001055784"/>
    </source>
</evidence>
<dbReference type="SUPFAM" id="SSF109854">
    <property type="entry name" value="DinB/YfiT-like putative metalloenzymes"/>
    <property type="match status" value="1"/>
</dbReference>
<protein>
    <submittedName>
        <fullName evidence="1">Metal-dependent hydrolase</fullName>
    </submittedName>
</protein>
<evidence type="ECO:0000313" key="1">
    <source>
        <dbReference type="EMBL" id="URJ51001.1"/>
    </source>
</evidence>